<dbReference type="Proteomes" id="UP001159641">
    <property type="component" value="Unassembled WGS sequence"/>
</dbReference>
<proteinExistence type="predicted"/>
<organism evidence="2 3">
    <name type="scientific">Eschrichtius robustus</name>
    <name type="common">California gray whale</name>
    <name type="synonym">Eschrichtius gibbosus</name>
    <dbReference type="NCBI Taxonomy" id="9764"/>
    <lineage>
        <taxon>Eukaryota</taxon>
        <taxon>Metazoa</taxon>
        <taxon>Chordata</taxon>
        <taxon>Craniata</taxon>
        <taxon>Vertebrata</taxon>
        <taxon>Euteleostomi</taxon>
        <taxon>Mammalia</taxon>
        <taxon>Eutheria</taxon>
        <taxon>Laurasiatheria</taxon>
        <taxon>Artiodactyla</taxon>
        <taxon>Whippomorpha</taxon>
        <taxon>Cetacea</taxon>
        <taxon>Mysticeti</taxon>
        <taxon>Eschrichtiidae</taxon>
        <taxon>Eschrichtius</taxon>
    </lineage>
</organism>
<accession>A0AB34HJ85</accession>
<reference evidence="2 3" key="1">
    <citation type="submission" date="2022-11" db="EMBL/GenBank/DDBJ databases">
        <title>Whole genome sequence of Eschrichtius robustus ER-17-0199.</title>
        <authorList>
            <person name="Bruniche-Olsen A."/>
            <person name="Black A.N."/>
            <person name="Fields C.J."/>
            <person name="Walden K."/>
            <person name="Dewoody J.A."/>
        </authorList>
    </citation>
    <scope>NUCLEOTIDE SEQUENCE [LARGE SCALE GENOMIC DNA]</scope>
    <source>
        <strain evidence="2">ER-17-0199</strain>
        <tissue evidence="2">Blubber</tissue>
    </source>
</reference>
<feature type="compositionally biased region" description="Low complexity" evidence="1">
    <location>
        <begin position="53"/>
        <end position="64"/>
    </location>
</feature>
<evidence type="ECO:0000313" key="2">
    <source>
        <dbReference type="EMBL" id="KAJ8791761.1"/>
    </source>
</evidence>
<dbReference type="AlphaFoldDB" id="A0AB34HJ85"/>
<gene>
    <name evidence="2" type="ORF">J1605_020483</name>
</gene>
<evidence type="ECO:0000313" key="3">
    <source>
        <dbReference type="Proteomes" id="UP001159641"/>
    </source>
</evidence>
<feature type="region of interest" description="Disordered" evidence="1">
    <location>
        <begin position="53"/>
        <end position="119"/>
    </location>
</feature>
<dbReference type="EMBL" id="JAIQCJ010001201">
    <property type="protein sequence ID" value="KAJ8791761.1"/>
    <property type="molecule type" value="Genomic_DNA"/>
</dbReference>
<protein>
    <submittedName>
        <fullName evidence="2">Uncharacterized protein</fullName>
    </submittedName>
</protein>
<name>A0AB34HJ85_ESCRO</name>
<feature type="region of interest" description="Disordered" evidence="1">
    <location>
        <begin position="201"/>
        <end position="223"/>
    </location>
</feature>
<comment type="caution">
    <text evidence="2">The sequence shown here is derived from an EMBL/GenBank/DDBJ whole genome shotgun (WGS) entry which is preliminary data.</text>
</comment>
<evidence type="ECO:0000256" key="1">
    <source>
        <dbReference type="SAM" id="MobiDB-lite"/>
    </source>
</evidence>
<sequence>MLTVTLPEAWAVASLHRRKAGSVQKLQQGLLPRAAKEEPEAQRCLTSSRALFSSNSGSDFSSSSRPAQGSFLVPGRSPRGRRKTWMDHNFEMQPHGAPGAGTSFPRSHLLGRPARPSKLPGGVSPLIPVLKKAVHLDAFPQSHIPQASGRPGLGARAWSVPPQETGKSLAPRKLSSISLTVRPHSQAWRLGPLPSHWEQVSTPGREAATHRGGRLPSPDSPSLTLVPGDRVHSEGPGHPGLAKPSRMPVVEKPLVSSCLTLPFQSRLAQTLPGPAGPGLVGQRHPVPVTTHVPTRASPGRGKPRSRGIQRPRMHLQRAIPATGPVMAMDLATLDTTRPGTSRHLSTMATNRPGLAVNLATPNTPRLDTSTECPHLDSKLGSAMHLAKAGTTKPRTVMDVVTPDPEKLGKAIATAGTAKPDTTTEGTAREVAAPDPVKLDTAMVLARANIAKLDMTTDSLVLHTSRLGTAMHSVVPVTPDPVTGETTLDSVIKLTRSDTVTYPSMPSRSTDAALDRATAGAATDWVTELTMLDLARETKGKCKELGWGCAGLLGCMSLELDYAWIDLGDFKVRVE</sequence>
<feature type="region of interest" description="Disordered" evidence="1">
    <location>
        <begin position="278"/>
        <end position="308"/>
    </location>
</feature>
<keyword evidence="3" id="KW-1185">Reference proteome</keyword>